<reference evidence="1" key="1">
    <citation type="submission" date="2023-06" db="EMBL/GenBank/DDBJ databases">
        <title>Deciphering the underlying mechanisms mediating the transmission of blaNDM gene from human to animals in China.</title>
        <authorList>
            <person name="Chen K."/>
            <person name="Chen S."/>
        </authorList>
    </citation>
    <scope>NUCLEOTIDE SEQUENCE</scope>
    <source>
        <strain evidence="1">1199</strain>
    </source>
</reference>
<accession>A0AAP3A5L1</accession>
<dbReference type="AlphaFoldDB" id="A0AAP3A5L1"/>
<name>A0AAP3A5L1_ECOLX</name>
<keyword evidence="1" id="KW-0238">DNA-binding</keyword>
<evidence type="ECO:0000313" key="2">
    <source>
        <dbReference type="Proteomes" id="UP001208624"/>
    </source>
</evidence>
<feature type="non-terminal residue" evidence="1">
    <location>
        <position position="1"/>
    </location>
</feature>
<evidence type="ECO:0000313" key="1">
    <source>
        <dbReference type="EMBL" id="MCV5626583.1"/>
    </source>
</evidence>
<organism evidence="1 2">
    <name type="scientific">Escherichia coli</name>
    <dbReference type="NCBI Taxonomy" id="562"/>
    <lineage>
        <taxon>Bacteria</taxon>
        <taxon>Pseudomonadati</taxon>
        <taxon>Pseudomonadota</taxon>
        <taxon>Gammaproteobacteria</taxon>
        <taxon>Enterobacterales</taxon>
        <taxon>Enterobacteriaceae</taxon>
        <taxon>Escherichia</taxon>
    </lineage>
</organism>
<dbReference type="Proteomes" id="UP001208624">
    <property type="component" value="Unassembled WGS sequence"/>
</dbReference>
<protein>
    <submittedName>
        <fullName evidence="1">DNA-binding protein</fullName>
    </submittedName>
</protein>
<dbReference type="EMBL" id="JAOVKC010001744">
    <property type="protein sequence ID" value="MCV5626583.1"/>
    <property type="molecule type" value="Genomic_DNA"/>
</dbReference>
<dbReference type="GO" id="GO:0003677">
    <property type="term" value="F:DNA binding"/>
    <property type="evidence" value="ECO:0007669"/>
    <property type="project" value="UniProtKB-KW"/>
</dbReference>
<proteinExistence type="predicted"/>
<gene>
    <name evidence="1" type="ORF">OFN31_33700</name>
</gene>
<comment type="caution">
    <text evidence="1">The sequence shown here is derived from an EMBL/GenBank/DDBJ whole genome shotgun (WGS) entry which is preliminary data.</text>
</comment>
<sequence>QSLAKVMNEIDRRDDLIALRIAITQKSTLKIGTWIAKSGPLPTAEFDNFKQVFKDGLDEVESYLLSENIV</sequence>